<name>A0A438MGI1_9ACTN</name>
<protein>
    <submittedName>
        <fullName evidence="1">Uncharacterized protein</fullName>
    </submittedName>
</protein>
<evidence type="ECO:0000313" key="2">
    <source>
        <dbReference type="Proteomes" id="UP000284824"/>
    </source>
</evidence>
<dbReference type="Proteomes" id="UP000284824">
    <property type="component" value="Unassembled WGS sequence"/>
</dbReference>
<reference evidence="1 2" key="1">
    <citation type="submission" date="2019-01" db="EMBL/GenBank/DDBJ databases">
        <title>Sequencing the genomes of 1000 actinobacteria strains.</title>
        <authorList>
            <person name="Klenk H.-P."/>
        </authorList>
    </citation>
    <scope>NUCLEOTIDE SEQUENCE [LARGE SCALE GENOMIC DNA]</scope>
    <source>
        <strain evidence="1 2">DSM 43925</strain>
    </source>
</reference>
<accession>A0A438MGI1</accession>
<keyword evidence="2" id="KW-1185">Reference proteome</keyword>
<gene>
    <name evidence="1" type="ORF">EDD27_7712</name>
</gene>
<dbReference type="EMBL" id="SAUN01000001">
    <property type="protein sequence ID" value="RVX44942.1"/>
    <property type="molecule type" value="Genomic_DNA"/>
</dbReference>
<comment type="caution">
    <text evidence="1">The sequence shown here is derived from an EMBL/GenBank/DDBJ whole genome shotgun (WGS) entry which is preliminary data.</text>
</comment>
<dbReference type="AlphaFoldDB" id="A0A438MGI1"/>
<proteinExistence type="predicted"/>
<organism evidence="1 2">
    <name type="scientific">Nonomuraea polychroma</name>
    <dbReference type="NCBI Taxonomy" id="46176"/>
    <lineage>
        <taxon>Bacteria</taxon>
        <taxon>Bacillati</taxon>
        <taxon>Actinomycetota</taxon>
        <taxon>Actinomycetes</taxon>
        <taxon>Streptosporangiales</taxon>
        <taxon>Streptosporangiaceae</taxon>
        <taxon>Nonomuraea</taxon>
    </lineage>
</organism>
<sequence>MSLTAWRPTPAVIFMASATPSAGFTAYGIVVGKGALVGQTGLYCAYSHVTVYRDASGYRIWNRE</sequence>
<evidence type="ECO:0000313" key="1">
    <source>
        <dbReference type="EMBL" id="RVX44942.1"/>
    </source>
</evidence>